<protein>
    <submittedName>
        <fullName evidence="2">Uncharacterized protein</fullName>
    </submittedName>
</protein>
<dbReference type="EMBL" id="FMJD01000010">
    <property type="protein sequence ID" value="SCM78108.1"/>
    <property type="molecule type" value="Genomic_DNA"/>
</dbReference>
<sequence>MRRHMVEFRTQGLVSRHLILYKAQGSLRSSSDHYVNVKQLAGGEVLSERRSAFAAVRPGKAPPAWKGACACRRSTASSPGENFRSVRRPMSTTT</sequence>
<evidence type="ECO:0000256" key="1">
    <source>
        <dbReference type="SAM" id="MobiDB-lite"/>
    </source>
</evidence>
<organism evidence="2">
    <name type="scientific">uncultured Pleomorphomonas sp</name>
    <dbReference type="NCBI Taxonomy" id="442121"/>
    <lineage>
        <taxon>Bacteria</taxon>
        <taxon>Pseudomonadati</taxon>
        <taxon>Pseudomonadota</taxon>
        <taxon>Alphaproteobacteria</taxon>
        <taxon>Hyphomicrobiales</taxon>
        <taxon>Pleomorphomonadaceae</taxon>
        <taxon>Pleomorphomonas</taxon>
        <taxon>environmental samples</taxon>
    </lineage>
</organism>
<name>A0A212LKQ2_9HYPH</name>
<evidence type="ECO:0000313" key="2">
    <source>
        <dbReference type="EMBL" id="SCM78108.1"/>
    </source>
</evidence>
<accession>A0A212LKQ2</accession>
<reference evidence="2" key="1">
    <citation type="submission" date="2016-08" db="EMBL/GenBank/DDBJ databases">
        <authorList>
            <person name="Seilhamer J.J."/>
        </authorList>
    </citation>
    <scope>NUCLEOTIDE SEQUENCE</scope>
    <source>
        <strain evidence="2">86</strain>
    </source>
</reference>
<gene>
    <name evidence="2" type="ORF">KL86PLE_60430</name>
</gene>
<proteinExistence type="predicted"/>
<feature type="region of interest" description="Disordered" evidence="1">
    <location>
        <begin position="73"/>
        <end position="94"/>
    </location>
</feature>
<dbReference type="AlphaFoldDB" id="A0A212LKQ2"/>